<evidence type="ECO:0000313" key="2">
    <source>
        <dbReference type="Proteomes" id="UP000230423"/>
    </source>
</evidence>
<evidence type="ECO:0000313" key="1">
    <source>
        <dbReference type="EMBL" id="PIO63452.1"/>
    </source>
</evidence>
<sequence length="123" mass="12925">MPAVAQAAVTVNKPVVVSAEAFVQVLTEGLPSMLTLRVAVAFSHAMQDVDQETATACRRVAVFVGALAAIILLEDVKISVCSSVGLHVACRRCARTLVKLHVEHNVKPARQFRLAPAVVGAAA</sequence>
<organism evidence="1 2">
    <name type="scientific">Teladorsagia circumcincta</name>
    <name type="common">Brown stomach worm</name>
    <name type="synonym">Ostertagia circumcincta</name>
    <dbReference type="NCBI Taxonomy" id="45464"/>
    <lineage>
        <taxon>Eukaryota</taxon>
        <taxon>Metazoa</taxon>
        <taxon>Ecdysozoa</taxon>
        <taxon>Nematoda</taxon>
        <taxon>Chromadorea</taxon>
        <taxon>Rhabditida</taxon>
        <taxon>Rhabditina</taxon>
        <taxon>Rhabditomorpha</taxon>
        <taxon>Strongyloidea</taxon>
        <taxon>Trichostrongylidae</taxon>
        <taxon>Teladorsagia</taxon>
    </lineage>
</organism>
<dbReference type="AlphaFoldDB" id="A0A2G9U178"/>
<proteinExistence type="predicted"/>
<dbReference type="EMBL" id="KZ350897">
    <property type="protein sequence ID" value="PIO63452.1"/>
    <property type="molecule type" value="Genomic_DNA"/>
</dbReference>
<keyword evidence="2" id="KW-1185">Reference proteome</keyword>
<reference evidence="1 2" key="1">
    <citation type="submission" date="2015-09" db="EMBL/GenBank/DDBJ databases">
        <title>Draft genome of the parasitic nematode Teladorsagia circumcincta isolate WARC Sus (inbred).</title>
        <authorList>
            <person name="Mitreva M."/>
        </authorList>
    </citation>
    <scope>NUCLEOTIDE SEQUENCE [LARGE SCALE GENOMIC DNA]</scope>
    <source>
        <strain evidence="1 2">S</strain>
    </source>
</reference>
<name>A0A2G9U178_TELCI</name>
<gene>
    <name evidence="1" type="ORF">TELCIR_14947</name>
</gene>
<protein>
    <submittedName>
        <fullName evidence="1">Uncharacterized protein</fullName>
    </submittedName>
</protein>
<accession>A0A2G9U178</accession>
<dbReference type="Proteomes" id="UP000230423">
    <property type="component" value="Unassembled WGS sequence"/>
</dbReference>